<evidence type="ECO:0000256" key="2">
    <source>
        <dbReference type="ARBA" id="ARBA00010107"/>
    </source>
</evidence>
<sequence>MTASTRDLGIQKASRSSNDKKLRPNSAETTSKPTRPRVGSEKAAAAAATTNTNTTTFTENNSQTPVVVSRVADWATPAEIATRTKSSAPSSIKRIFLGQYNISTWYHSPYPEEYRECEDLYICECCLKYMKSSKTLAVHSKTCEMDVTMEHLVYEDDACAVYVLDAKDHKEKVSMDNNNLACILVLPPYRGQQYGRLLIELSYEITKLENQVGGPERPLSGQGFLSYRSYWRGAVLRELLKMCPQLSMSSAQDNKNMTHASIGNENTNNSLVNDDDNDDQQRPTPSRPTRSKSAKATAPKKEPNNPAATTIASRKRKRSMSPSGAQNNIKTDSNGNSDDIHQDNANKALNNESTPTPGRTITDLPNAVISVQNLAISMGFRLEDVLFTLEDLQLLKYWHGKHILCLTEELIQKAVKSKHINLHSRLIPAGVVTPIQDDESEKENDSSEGSEEGNDDNQSGLEESDAESSEDDQENESSNGEESD</sequence>
<dbReference type="Proteomes" id="UP001150538">
    <property type="component" value="Unassembled WGS sequence"/>
</dbReference>
<organism evidence="16 17">
    <name type="scientific">Mycoemilia scoparia</name>
    <dbReference type="NCBI Taxonomy" id="417184"/>
    <lineage>
        <taxon>Eukaryota</taxon>
        <taxon>Fungi</taxon>
        <taxon>Fungi incertae sedis</taxon>
        <taxon>Zoopagomycota</taxon>
        <taxon>Kickxellomycotina</taxon>
        <taxon>Kickxellomycetes</taxon>
        <taxon>Kickxellales</taxon>
        <taxon>Kickxellaceae</taxon>
        <taxon>Mycoemilia</taxon>
    </lineage>
</organism>
<keyword evidence="8" id="KW-0007">Acetylation</keyword>
<feature type="compositionally biased region" description="Polar residues" evidence="14">
    <location>
        <begin position="256"/>
        <end position="265"/>
    </location>
</feature>
<keyword evidence="7" id="KW-0862">Zinc</keyword>
<comment type="similarity">
    <text evidence="2">Belongs to the MYST (SAS/MOZ) family.</text>
</comment>
<keyword evidence="10" id="KW-0804">Transcription</keyword>
<dbReference type="PROSITE" id="PS51726">
    <property type="entry name" value="MYST_HAT"/>
    <property type="match status" value="1"/>
</dbReference>
<dbReference type="EC" id="2.3.1.48" evidence="3"/>
<dbReference type="Pfam" id="PF17772">
    <property type="entry name" value="zf-MYST"/>
    <property type="match status" value="1"/>
</dbReference>
<evidence type="ECO:0000259" key="15">
    <source>
        <dbReference type="PROSITE" id="PS51726"/>
    </source>
</evidence>
<name>A0A9W7ZZS6_9FUNG</name>
<evidence type="ECO:0000256" key="3">
    <source>
        <dbReference type="ARBA" id="ARBA00013184"/>
    </source>
</evidence>
<keyword evidence="11" id="KW-0539">Nucleus</keyword>
<feature type="active site" description="Proton donor/acceptor" evidence="13">
    <location>
        <position position="216"/>
    </location>
</feature>
<evidence type="ECO:0000313" key="16">
    <source>
        <dbReference type="EMBL" id="KAJ1915207.1"/>
    </source>
</evidence>
<dbReference type="FunFam" id="3.30.60.60:FF:000001">
    <property type="entry name" value="Histone acetyltransferase"/>
    <property type="match status" value="1"/>
</dbReference>
<keyword evidence="12 16" id="KW-0012">Acyltransferase</keyword>
<dbReference type="InterPro" id="IPR050603">
    <property type="entry name" value="MYST_HAT"/>
</dbReference>
<dbReference type="InterPro" id="IPR040706">
    <property type="entry name" value="Zf-MYST"/>
</dbReference>
<gene>
    <name evidence="16" type="primary">KAT8</name>
    <name evidence="16" type="ORF">H4219_004437</name>
</gene>
<protein>
    <recommendedName>
        <fullName evidence="3">histone acetyltransferase</fullName>
        <ecNumber evidence="3">2.3.1.48</ecNumber>
    </recommendedName>
</protein>
<dbReference type="InterPro" id="IPR002717">
    <property type="entry name" value="HAT_MYST-type"/>
</dbReference>
<evidence type="ECO:0000256" key="14">
    <source>
        <dbReference type="SAM" id="MobiDB-lite"/>
    </source>
</evidence>
<evidence type="ECO:0000256" key="4">
    <source>
        <dbReference type="ARBA" id="ARBA00022679"/>
    </source>
</evidence>
<comment type="subcellular location">
    <subcellularLocation>
        <location evidence="1">Nucleus</location>
    </subcellularLocation>
</comment>
<dbReference type="AlphaFoldDB" id="A0A9W7ZZS6"/>
<dbReference type="InterPro" id="IPR016181">
    <property type="entry name" value="Acyl_CoA_acyltransferase"/>
</dbReference>
<evidence type="ECO:0000256" key="12">
    <source>
        <dbReference type="ARBA" id="ARBA00023315"/>
    </source>
</evidence>
<feature type="domain" description="MYST-type HAT" evidence="15">
    <location>
        <begin position="87"/>
        <end position="434"/>
    </location>
</feature>
<keyword evidence="4 16" id="KW-0808">Transferase</keyword>
<proteinExistence type="inferred from homology"/>
<evidence type="ECO:0000313" key="17">
    <source>
        <dbReference type="Proteomes" id="UP001150538"/>
    </source>
</evidence>
<feature type="region of interest" description="Disordered" evidence="14">
    <location>
        <begin position="1"/>
        <end position="41"/>
    </location>
</feature>
<evidence type="ECO:0000256" key="7">
    <source>
        <dbReference type="ARBA" id="ARBA00022833"/>
    </source>
</evidence>
<comment type="caution">
    <text evidence="16">The sequence shown here is derived from an EMBL/GenBank/DDBJ whole genome shotgun (WGS) entry which is preliminary data.</text>
</comment>
<dbReference type="PANTHER" id="PTHR10615">
    <property type="entry name" value="HISTONE ACETYLTRANSFERASE"/>
    <property type="match status" value="1"/>
</dbReference>
<evidence type="ECO:0000256" key="13">
    <source>
        <dbReference type="PIRSR" id="PIRSR602717-51"/>
    </source>
</evidence>
<feature type="compositionally biased region" description="Acidic residues" evidence="14">
    <location>
        <begin position="436"/>
        <end position="455"/>
    </location>
</feature>
<evidence type="ECO:0000256" key="10">
    <source>
        <dbReference type="ARBA" id="ARBA00023163"/>
    </source>
</evidence>
<feature type="compositionally biased region" description="Polar residues" evidence="14">
    <location>
        <begin position="320"/>
        <end position="337"/>
    </location>
</feature>
<evidence type="ECO:0000256" key="5">
    <source>
        <dbReference type="ARBA" id="ARBA00022723"/>
    </source>
</evidence>
<keyword evidence="6" id="KW-0863">Zinc-finger</keyword>
<evidence type="ECO:0000256" key="8">
    <source>
        <dbReference type="ARBA" id="ARBA00022990"/>
    </source>
</evidence>
<feature type="region of interest" description="Disordered" evidence="14">
    <location>
        <begin position="256"/>
        <end position="362"/>
    </location>
</feature>
<evidence type="ECO:0000256" key="6">
    <source>
        <dbReference type="ARBA" id="ARBA00022771"/>
    </source>
</evidence>
<dbReference type="PANTHER" id="PTHR10615:SF219">
    <property type="entry name" value="HISTONE ACETYLTRANSFERASE KAT5"/>
    <property type="match status" value="1"/>
</dbReference>
<dbReference type="InterPro" id="IPR036388">
    <property type="entry name" value="WH-like_DNA-bd_sf"/>
</dbReference>
<dbReference type="SUPFAM" id="SSF55729">
    <property type="entry name" value="Acyl-CoA N-acyltransferases (Nat)"/>
    <property type="match status" value="1"/>
</dbReference>
<keyword evidence="17" id="KW-1185">Reference proteome</keyword>
<dbReference type="EMBL" id="JANBPU010000157">
    <property type="protein sequence ID" value="KAJ1915207.1"/>
    <property type="molecule type" value="Genomic_DNA"/>
</dbReference>
<feature type="compositionally biased region" description="Polar residues" evidence="14">
    <location>
        <begin position="345"/>
        <end position="359"/>
    </location>
</feature>
<dbReference type="Gene3D" id="3.30.60.60">
    <property type="entry name" value="N-acetyl transferase-like"/>
    <property type="match status" value="1"/>
</dbReference>
<dbReference type="GO" id="GO:0006355">
    <property type="term" value="P:regulation of DNA-templated transcription"/>
    <property type="evidence" value="ECO:0007669"/>
    <property type="project" value="InterPro"/>
</dbReference>
<evidence type="ECO:0000256" key="1">
    <source>
        <dbReference type="ARBA" id="ARBA00004123"/>
    </source>
</evidence>
<evidence type="ECO:0000256" key="9">
    <source>
        <dbReference type="ARBA" id="ARBA00023015"/>
    </source>
</evidence>
<evidence type="ECO:0000256" key="11">
    <source>
        <dbReference type="ARBA" id="ARBA00023242"/>
    </source>
</evidence>
<keyword evidence="5" id="KW-0479">Metal-binding</keyword>
<dbReference type="GO" id="GO:0004402">
    <property type="term" value="F:histone acetyltransferase activity"/>
    <property type="evidence" value="ECO:0007669"/>
    <property type="project" value="InterPro"/>
</dbReference>
<dbReference type="Gene3D" id="1.10.10.10">
    <property type="entry name" value="Winged helix-like DNA-binding domain superfamily/Winged helix DNA-binding domain"/>
    <property type="match status" value="1"/>
</dbReference>
<reference evidence="16" key="1">
    <citation type="submission" date="2022-07" db="EMBL/GenBank/DDBJ databases">
        <title>Phylogenomic reconstructions and comparative analyses of Kickxellomycotina fungi.</title>
        <authorList>
            <person name="Reynolds N.K."/>
            <person name="Stajich J.E."/>
            <person name="Barry K."/>
            <person name="Grigoriev I.V."/>
            <person name="Crous P."/>
            <person name="Smith M.E."/>
        </authorList>
    </citation>
    <scope>NUCLEOTIDE SEQUENCE</scope>
    <source>
        <strain evidence="16">NBRC 100468</strain>
    </source>
</reference>
<dbReference type="Gene3D" id="3.40.630.30">
    <property type="match status" value="1"/>
</dbReference>
<feature type="compositionally biased region" description="Acidic residues" evidence="14">
    <location>
        <begin position="462"/>
        <end position="484"/>
    </location>
</feature>
<dbReference type="Pfam" id="PF01853">
    <property type="entry name" value="MOZ_SAS"/>
    <property type="match status" value="1"/>
</dbReference>
<dbReference type="OrthoDB" id="787137at2759"/>
<accession>A0A9W7ZZS6</accession>
<keyword evidence="9" id="KW-0805">Transcription regulation</keyword>
<feature type="region of interest" description="Disordered" evidence="14">
    <location>
        <begin position="431"/>
        <end position="484"/>
    </location>
</feature>